<comment type="caution">
    <text evidence="2">The sequence shown here is derived from an EMBL/GenBank/DDBJ whole genome shotgun (WGS) entry which is preliminary data.</text>
</comment>
<dbReference type="EMBL" id="JAKELL010000016">
    <property type="protein sequence ID" value="KAH8993967.1"/>
    <property type="molecule type" value="Genomic_DNA"/>
</dbReference>
<dbReference type="GO" id="GO:0000307">
    <property type="term" value="C:cyclin-dependent protein kinase holoenzyme complex"/>
    <property type="evidence" value="ECO:0007669"/>
    <property type="project" value="TreeGrafter"/>
</dbReference>
<proteinExistence type="predicted"/>
<dbReference type="PANTHER" id="PTHR15615:SF36">
    <property type="entry name" value="PHO85 CYCLIN-5"/>
    <property type="match status" value="1"/>
</dbReference>
<dbReference type="GO" id="GO:0019901">
    <property type="term" value="F:protein kinase binding"/>
    <property type="evidence" value="ECO:0007669"/>
    <property type="project" value="InterPro"/>
</dbReference>
<reference evidence="2" key="1">
    <citation type="submission" date="2022-01" db="EMBL/GenBank/DDBJ databases">
        <title>Comparative genomics reveals a dynamic genome evolution in the ectomycorrhizal milk-cap (Lactarius) mushrooms.</title>
        <authorList>
            <consortium name="DOE Joint Genome Institute"/>
            <person name="Lebreton A."/>
            <person name="Tang N."/>
            <person name="Kuo A."/>
            <person name="LaButti K."/>
            <person name="Drula E."/>
            <person name="Barry K."/>
            <person name="Clum A."/>
            <person name="Lipzen A."/>
            <person name="Mousain D."/>
            <person name="Ng V."/>
            <person name="Wang R."/>
            <person name="Wang X."/>
            <person name="Dai Y."/>
            <person name="Henrissat B."/>
            <person name="Grigoriev I.V."/>
            <person name="Guerin-Laguette A."/>
            <person name="Yu F."/>
            <person name="Martin F.M."/>
        </authorList>
    </citation>
    <scope>NUCLEOTIDE SEQUENCE</scope>
    <source>
        <strain evidence="2">QP</strain>
    </source>
</reference>
<protein>
    <recommendedName>
        <fullName evidence="4">G1/S-specific cyclin pas1</fullName>
    </recommendedName>
</protein>
<feature type="region of interest" description="Disordered" evidence="1">
    <location>
        <begin position="304"/>
        <end position="329"/>
    </location>
</feature>
<name>A0AAD4LIF2_9AGAM</name>
<dbReference type="Proteomes" id="UP001201163">
    <property type="component" value="Unassembled WGS sequence"/>
</dbReference>
<dbReference type="GO" id="GO:0016538">
    <property type="term" value="F:cyclin-dependent protein serine/threonine kinase regulator activity"/>
    <property type="evidence" value="ECO:0007669"/>
    <property type="project" value="TreeGrafter"/>
</dbReference>
<feature type="compositionally biased region" description="Polar residues" evidence="1">
    <location>
        <begin position="305"/>
        <end position="316"/>
    </location>
</feature>
<accession>A0AAD4LIF2</accession>
<feature type="compositionally biased region" description="Low complexity" evidence="1">
    <location>
        <begin position="485"/>
        <end position="495"/>
    </location>
</feature>
<evidence type="ECO:0008006" key="4">
    <source>
        <dbReference type="Google" id="ProtNLM"/>
    </source>
</evidence>
<feature type="compositionally biased region" description="Polar residues" evidence="1">
    <location>
        <begin position="462"/>
        <end position="484"/>
    </location>
</feature>
<feature type="region of interest" description="Disordered" evidence="1">
    <location>
        <begin position="462"/>
        <end position="499"/>
    </location>
</feature>
<feature type="region of interest" description="Disordered" evidence="1">
    <location>
        <begin position="166"/>
        <end position="195"/>
    </location>
</feature>
<feature type="compositionally biased region" description="Basic residues" evidence="1">
    <location>
        <begin position="8"/>
        <end position="20"/>
    </location>
</feature>
<dbReference type="AlphaFoldDB" id="A0AAD4LIF2"/>
<sequence length="566" mass="61029">MQVVSHSLTHRGRSASRTRARWQPYASIPPSSMRTPSSAYLHTPASSSSSSSVSTPAPAFPHSICEPENTKPLPPSRSNSLTLSQPSKDIREVHKHKYVTGLVDAAVRSLWEIWNPNDIPMVFLTQACSATPSTSMHNILPLNGPSNSSIFSGYVQQLPSPITPPCLPGTASSPHGTASRNLSRAATHTDLSSAEQARINATPLKTFVHEVLRRSRTSCSVLQTALCYIEALRPKVPELVRQEQTGEGIRGEVDQSARVVFSDDPRLQESPKEVSIDEIIDPVHLVGSEKLNDDAPRTVRMMDDNSLTVSSSQSGSDAEKKVRPYPEDLPSLPPLPSPLLCPRRAFLASLILASKFMQDKCYSNRAWAKLAGLPAREIGRCERALGEALGWRLWVGKIPSQRFLPRSQSAGDLCGSRASADAFSTVTGVVRRNRSLPGDALSLKTVTSSPFSFTTTIPASMQGSRMLTPETSASEYSPTPTLNVSPASTDASSDSLSDERTVQMTFVDHVSDPDGLKTATPAVVPALAYAYASEGGILRAWNGFAWNGGPGSGWIRGDAESLSLQY</sequence>
<feature type="compositionally biased region" description="Basic and acidic residues" evidence="1">
    <location>
        <begin position="317"/>
        <end position="326"/>
    </location>
</feature>
<dbReference type="GO" id="GO:0005634">
    <property type="term" value="C:nucleus"/>
    <property type="evidence" value="ECO:0007669"/>
    <property type="project" value="TreeGrafter"/>
</dbReference>
<organism evidence="2 3">
    <name type="scientific">Lactarius akahatsu</name>
    <dbReference type="NCBI Taxonomy" id="416441"/>
    <lineage>
        <taxon>Eukaryota</taxon>
        <taxon>Fungi</taxon>
        <taxon>Dikarya</taxon>
        <taxon>Basidiomycota</taxon>
        <taxon>Agaricomycotina</taxon>
        <taxon>Agaricomycetes</taxon>
        <taxon>Russulales</taxon>
        <taxon>Russulaceae</taxon>
        <taxon>Lactarius</taxon>
    </lineage>
</organism>
<dbReference type="PANTHER" id="PTHR15615">
    <property type="match status" value="1"/>
</dbReference>
<gene>
    <name evidence="2" type="ORF">EDB92DRAFT_1851968</name>
</gene>
<evidence type="ECO:0000256" key="1">
    <source>
        <dbReference type="SAM" id="MobiDB-lite"/>
    </source>
</evidence>
<dbReference type="InterPro" id="IPR013922">
    <property type="entry name" value="Cyclin_PHO80-like"/>
</dbReference>
<keyword evidence="3" id="KW-1185">Reference proteome</keyword>
<dbReference type="Gene3D" id="1.10.472.10">
    <property type="entry name" value="Cyclin-like"/>
    <property type="match status" value="1"/>
</dbReference>
<feature type="compositionally biased region" description="Polar residues" evidence="1">
    <location>
        <begin position="170"/>
        <end position="195"/>
    </location>
</feature>
<dbReference type="CDD" id="cd20557">
    <property type="entry name" value="CYCLIN_ScPCL1-like"/>
    <property type="match status" value="1"/>
</dbReference>
<evidence type="ECO:0000313" key="3">
    <source>
        <dbReference type="Proteomes" id="UP001201163"/>
    </source>
</evidence>
<feature type="region of interest" description="Disordered" evidence="1">
    <location>
        <begin position="1"/>
        <end position="84"/>
    </location>
</feature>
<feature type="compositionally biased region" description="Low complexity" evidence="1">
    <location>
        <begin position="37"/>
        <end position="61"/>
    </location>
</feature>
<evidence type="ECO:0000313" key="2">
    <source>
        <dbReference type="EMBL" id="KAH8993967.1"/>
    </source>
</evidence>